<evidence type="ECO:0000259" key="2">
    <source>
        <dbReference type="Pfam" id="PF00248"/>
    </source>
</evidence>
<dbReference type="SUPFAM" id="SSF51430">
    <property type="entry name" value="NAD(P)-linked oxidoreductase"/>
    <property type="match status" value="1"/>
</dbReference>
<keyword evidence="4" id="KW-1185">Reference proteome</keyword>
<dbReference type="Proteomes" id="UP000199213">
    <property type="component" value="Unassembled WGS sequence"/>
</dbReference>
<dbReference type="Gene3D" id="3.20.20.100">
    <property type="entry name" value="NADP-dependent oxidoreductase domain"/>
    <property type="match status" value="1"/>
</dbReference>
<dbReference type="InterPro" id="IPR036812">
    <property type="entry name" value="NAD(P)_OxRdtase_dom_sf"/>
</dbReference>
<reference evidence="4" key="1">
    <citation type="submission" date="2016-10" db="EMBL/GenBank/DDBJ databases">
        <authorList>
            <person name="Varghese N."/>
            <person name="Submissions S."/>
        </authorList>
    </citation>
    <scope>NUCLEOTIDE SEQUENCE [LARGE SCALE GENOMIC DNA]</scope>
    <source>
        <strain evidence="4">DSM 45460</strain>
    </source>
</reference>
<feature type="domain" description="NADP-dependent oxidoreductase" evidence="2">
    <location>
        <begin position="76"/>
        <end position="369"/>
    </location>
</feature>
<evidence type="ECO:0000256" key="1">
    <source>
        <dbReference type="ARBA" id="ARBA00023002"/>
    </source>
</evidence>
<dbReference type="FunFam" id="3.20.20.100:FF:000004">
    <property type="entry name" value="Oxidoreductase, aldo/keto reductase"/>
    <property type="match status" value="1"/>
</dbReference>
<dbReference type="PROSITE" id="PS00062">
    <property type="entry name" value="ALDOKETO_REDUCTASE_2"/>
    <property type="match status" value="1"/>
</dbReference>
<accession>A0A1G9BZL8</accession>
<dbReference type="PANTHER" id="PTHR43364">
    <property type="entry name" value="NADH-SPECIFIC METHYLGLYOXAL REDUCTASE-RELATED"/>
    <property type="match status" value="1"/>
</dbReference>
<gene>
    <name evidence="3" type="ORF">SAMN04487820_10827</name>
</gene>
<dbReference type="PANTHER" id="PTHR43364:SF4">
    <property type="entry name" value="NAD(P)-LINKED OXIDOREDUCTASE SUPERFAMILY PROTEIN"/>
    <property type="match status" value="1"/>
</dbReference>
<dbReference type="EMBL" id="FNFM01000008">
    <property type="protein sequence ID" value="SDK44896.1"/>
    <property type="molecule type" value="Genomic_DNA"/>
</dbReference>
<evidence type="ECO:0000313" key="4">
    <source>
        <dbReference type="Proteomes" id="UP000199213"/>
    </source>
</evidence>
<name>A0A1G9BZL8_ACTMZ</name>
<dbReference type="Pfam" id="PF00248">
    <property type="entry name" value="Aldo_ket_red"/>
    <property type="match status" value="1"/>
</dbReference>
<proteinExistence type="predicted"/>
<dbReference type="GO" id="GO:0005829">
    <property type="term" value="C:cytosol"/>
    <property type="evidence" value="ECO:0007669"/>
    <property type="project" value="TreeGrafter"/>
</dbReference>
<dbReference type="InterPro" id="IPR018170">
    <property type="entry name" value="Aldo/ket_reductase_CS"/>
</dbReference>
<organism evidence="3 4">
    <name type="scientific">Actinopolyspora mzabensis</name>
    <dbReference type="NCBI Taxonomy" id="995066"/>
    <lineage>
        <taxon>Bacteria</taxon>
        <taxon>Bacillati</taxon>
        <taxon>Actinomycetota</taxon>
        <taxon>Actinomycetes</taxon>
        <taxon>Actinopolysporales</taxon>
        <taxon>Actinopolysporaceae</taxon>
        <taxon>Actinopolyspora</taxon>
    </lineage>
</organism>
<dbReference type="InterPro" id="IPR023210">
    <property type="entry name" value="NADP_OxRdtase_dom"/>
</dbReference>
<dbReference type="InterPro" id="IPR050523">
    <property type="entry name" value="AKR_Detox_Biosynth"/>
</dbReference>
<dbReference type="CDD" id="cd19084">
    <property type="entry name" value="AKR_AKR11B1-like"/>
    <property type="match status" value="1"/>
</dbReference>
<dbReference type="GO" id="GO:0016491">
    <property type="term" value="F:oxidoreductase activity"/>
    <property type="evidence" value="ECO:0007669"/>
    <property type="project" value="UniProtKB-KW"/>
</dbReference>
<keyword evidence="1" id="KW-0560">Oxidoreductase</keyword>
<protein>
    <submittedName>
        <fullName evidence="3">Predicted oxidoreductase</fullName>
    </submittedName>
</protein>
<dbReference type="AlphaFoldDB" id="A0A1G9BZL8"/>
<sequence>MVPSGTPVINMLNPCAHSPVNRPDSPRKCGFSVSSPVRAVRAAGWGAAWVACFRSFRSHGSMQQTVLGKTGMTVSRIAFGTWQLGGEWGSFDEEQAIAAIRHARELGVNFFDTAQAYGFGKSEEVLGRALRSELDRDRESLVIATKGGINPGGERPRDARRASLRQGVTESLRALDIDHIDLYQVHWPDEQTPAEETAAALQELVDEGKIRHVGVSNYDAAQLADFDRTRPVETLQPPYHLFRRGIERETLPYARQHDIGVLVYSPLASGLLTGGLSQNTTFEADDWRSQSSAFKGETFRRNLEVVDQLTRFAADKGADVSQLAIAWVLAQEGVHVAIVGARSSRNIEKSLAAAELRLDADDLAEIERITASGVSIEGASPEGVA</sequence>
<evidence type="ECO:0000313" key="3">
    <source>
        <dbReference type="EMBL" id="SDK44896.1"/>
    </source>
</evidence>